<name>A0ABS5R415_9HYPH</name>
<proteinExistence type="predicted"/>
<evidence type="ECO:0000313" key="3">
    <source>
        <dbReference type="EMBL" id="MBS9476366.1"/>
    </source>
</evidence>
<feature type="signal peptide" evidence="2">
    <location>
        <begin position="1"/>
        <end position="35"/>
    </location>
</feature>
<sequence>MGIPRRARPQLSALLLALLAAPCVVPGVAPGVAQAQLRSVELYAPRPFGYLIGDTIGHTVEIALDAPFTLDPASLPQPRSVDYWLDLREVRLDDQGVSEGVHRYRLDLVYQSFYAALEPKRLDIPAFTLSARDGDHRVSVAVPAWSFLMSPLREIVSTGQGAVMALRPDIVPRPIPTRGTTLALAASAGVALAGLLVIAWQMGWGPFGRRRARPFARAARQVRAAIGAMRHGSVSSAPSSTSLHRHAGYKQALQTLHRAFDATAGRGVFAEDLAGFFADHASFSAAETEIRHLFEASRRAFFGGDVLGAEAVFPPAELAALAGRLRAIERGSA</sequence>
<feature type="transmembrane region" description="Helical" evidence="1">
    <location>
        <begin position="182"/>
        <end position="203"/>
    </location>
</feature>
<dbReference type="Proteomes" id="UP001166585">
    <property type="component" value="Unassembled WGS sequence"/>
</dbReference>
<evidence type="ECO:0000256" key="1">
    <source>
        <dbReference type="SAM" id="Phobius"/>
    </source>
</evidence>
<keyword evidence="1" id="KW-0812">Transmembrane</keyword>
<accession>A0ABS5R415</accession>
<keyword evidence="1" id="KW-0472">Membrane</keyword>
<protein>
    <submittedName>
        <fullName evidence="3">Nonribosomal peptide synthetase MxaA</fullName>
    </submittedName>
</protein>
<evidence type="ECO:0000313" key="4">
    <source>
        <dbReference type="Proteomes" id="UP001166585"/>
    </source>
</evidence>
<keyword evidence="4" id="KW-1185">Reference proteome</keyword>
<evidence type="ECO:0000256" key="2">
    <source>
        <dbReference type="SAM" id="SignalP"/>
    </source>
</evidence>
<dbReference type="EMBL" id="JAHCQH010000014">
    <property type="protein sequence ID" value="MBS9476366.1"/>
    <property type="molecule type" value="Genomic_DNA"/>
</dbReference>
<gene>
    <name evidence="3" type="ORF">KIP89_04515</name>
</gene>
<dbReference type="RefSeq" id="WP_213754214.1">
    <property type="nucleotide sequence ID" value="NZ_JAHCQH010000014.1"/>
</dbReference>
<organism evidence="3 4">
    <name type="scientific">Ancylobacter radicis</name>
    <dbReference type="NCBI Taxonomy" id="2836179"/>
    <lineage>
        <taxon>Bacteria</taxon>
        <taxon>Pseudomonadati</taxon>
        <taxon>Pseudomonadota</taxon>
        <taxon>Alphaproteobacteria</taxon>
        <taxon>Hyphomicrobiales</taxon>
        <taxon>Xanthobacteraceae</taxon>
        <taxon>Ancylobacter</taxon>
    </lineage>
</organism>
<reference evidence="3" key="1">
    <citation type="submission" date="2021-05" db="EMBL/GenBank/DDBJ databases">
        <authorList>
            <person name="Sun Q."/>
            <person name="Inoue M."/>
        </authorList>
    </citation>
    <scope>NUCLEOTIDE SEQUENCE</scope>
    <source>
        <strain evidence="3">VKM B-3255</strain>
    </source>
</reference>
<comment type="caution">
    <text evidence="3">The sequence shown here is derived from an EMBL/GenBank/DDBJ whole genome shotgun (WGS) entry which is preliminary data.</text>
</comment>
<feature type="chain" id="PRO_5047251871" evidence="2">
    <location>
        <begin position="36"/>
        <end position="333"/>
    </location>
</feature>
<keyword evidence="1" id="KW-1133">Transmembrane helix</keyword>
<keyword evidence="2" id="KW-0732">Signal</keyword>